<evidence type="ECO:0000313" key="13">
    <source>
        <dbReference type="Proteomes" id="UP000192327"/>
    </source>
</evidence>
<evidence type="ECO:0000313" key="12">
    <source>
        <dbReference type="Proteomes" id="UP000034416"/>
    </source>
</evidence>
<evidence type="ECO:0000256" key="9">
    <source>
        <dbReference type="RuleBase" id="RU000461"/>
    </source>
</evidence>
<dbReference type="PRINTS" id="PR00465">
    <property type="entry name" value="EP450IV"/>
</dbReference>
<evidence type="ECO:0000256" key="8">
    <source>
        <dbReference type="PIRSR" id="PIRSR602403-1"/>
    </source>
</evidence>
<evidence type="ECO:0000256" key="6">
    <source>
        <dbReference type="ARBA" id="ARBA00023004"/>
    </source>
</evidence>
<sequence>MTTISTPRYLLDQAKRRFTPTMNTIPGMGLIEKRLMNVDWPQHTLAEPPAGSDLKPIMGDSGLPLLGHIVEMFRLGPDFPLHLYNTRGPITFADSPILPSIVALGPEATQTIFVNKNKDFSQKGWLPVIGPFFNRGLMMLEFDEHMAHRRIMQSAFTRPRLASYVEDIDRVATAIVADWPTDDGRFLVYPAMKELTLDVASVVFMGHEPGSDHQLVTKVNRAFEQTTRAGGAIIRTGVPPFKWWQGLQGRKLLEDYFTERVKERRKVEGTDMLTVLCHTADEDGNSFSDADIVNHMIFLMMAAHDTTTSTVTTMIYHLAAHQDWQERARDESQRLGDSPLDIESLEKLETLDLIMDESLRLVTPLPFNMRQAVRDTDLLGHFVPAGTNIVTWPGMNHWLPELYTNPRQFDPERFLEPRSEHKKHRYAWAPFGGGAHKCIGMVFGRLEIKTVLHRLLRQYRIELAHPGYQPRWDYGGMPIPMDGMPITLRRL</sequence>
<dbReference type="GO" id="GO:0005506">
    <property type="term" value="F:iron ion binding"/>
    <property type="evidence" value="ECO:0007669"/>
    <property type="project" value="InterPro"/>
</dbReference>
<dbReference type="Gene3D" id="1.10.630.10">
    <property type="entry name" value="Cytochrome P450"/>
    <property type="match status" value="1"/>
</dbReference>
<evidence type="ECO:0000256" key="4">
    <source>
        <dbReference type="ARBA" id="ARBA00022723"/>
    </source>
</evidence>
<dbReference type="AlphaFoldDB" id="A0A0F5MVV5"/>
<accession>A0A0F5MVV5</accession>
<dbReference type="PANTHER" id="PTHR24286:SF24">
    <property type="entry name" value="LANOSTEROL 14-ALPHA DEMETHYLASE"/>
    <property type="match status" value="1"/>
</dbReference>
<dbReference type="GO" id="GO:0016125">
    <property type="term" value="P:sterol metabolic process"/>
    <property type="evidence" value="ECO:0007669"/>
    <property type="project" value="TreeGrafter"/>
</dbReference>
<dbReference type="EMBL" id="MVHH01000001">
    <property type="protein sequence ID" value="ORA00985.1"/>
    <property type="molecule type" value="Genomic_DNA"/>
</dbReference>
<feature type="binding site" description="axial binding residue" evidence="8">
    <location>
        <position position="438"/>
    </location>
    <ligand>
        <name>heme</name>
        <dbReference type="ChEBI" id="CHEBI:30413"/>
    </ligand>
    <ligandPart>
        <name>Fe</name>
        <dbReference type="ChEBI" id="CHEBI:18248"/>
    </ligandPart>
</feature>
<dbReference type="InterPro" id="IPR036396">
    <property type="entry name" value="Cyt_P450_sf"/>
</dbReference>
<keyword evidence="13" id="KW-1185">Reference proteome</keyword>
<dbReference type="GO" id="GO:0004497">
    <property type="term" value="F:monooxygenase activity"/>
    <property type="evidence" value="ECO:0007669"/>
    <property type="project" value="UniProtKB-KW"/>
</dbReference>
<comment type="caution">
    <text evidence="10">The sequence shown here is derived from an EMBL/GenBank/DDBJ whole genome shotgun (WGS) entry which is preliminary data.</text>
</comment>
<dbReference type="InterPro" id="IPR017972">
    <property type="entry name" value="Cyt_P450_CS"/>
</dbReference>
<evidence type="ECO:0000256" key="3">
    <source>
        <dbReference type="ARBA" id="ARBA00022617"/>
    </source>
</evidence>
<dbReference type="PANTHER" id="PTHR24286">
    <property type="entry name" value="CYTOCHROME P450 26"/>
    <property type="match status" value="1"/>
</dbReference>
<dbReference type="Pfam" id="PF00067">
    <property type="entry name" value="p450"/>
    <property type="match status" value="1"/>
</dbReference>
<dbReference type="InterPro" id="IPR002403">
    <property type="entry name" value="Cyt_P450_E_grp-IV"/>
</dbReference>
<keyword evidence="7 9" id="KW-0503">Monooxygenase</keyword>
<keyword evidence="6 8" id="KW-0408">Iron</keyword>
<comment type="similarity">
    <text evidence="2 9">Belongs to the cytochrome P450 family.</text>
</comment>
<comment type="cofactor">
    <cofactor evidence="1 8">
        <name>heme</name>
        <dbReference type="ChEBI" id="CHEBI:30413"/>
    </cofactor>
</comment>
<dbReference type="GO" id="GO:0020037">
    <property type="term" value="F:heme binding"/>
    <property type="evidence" value="ECO:0007669"/>
    <property type="project" value="InterPro"/>
</dbReference>
<name>A0A0F5MVV5_9MYCO</name>
<keyword evidence="3 8" id="KW-0349">Heme</keyword>
<keyword evidence="5 9" id="KW-0560">Oxidoreductase</keyword>
<gene>
    <name evidence="11" type="ORF">BST15_00010</name>
    <name evidence="10" type="ORF">WR43_12745</name>
</gene>
<dbReference type="PROSITE" id="PS00086">
    <property type="entry name" value="CYTOCHROME_P450"/>
    <property type="match status" value="1"/>
</dbReference>
<dbReference type="PATRIC" id="fig|342002.3.peg.3554"/>
<keyword evidence="4 8" id="KW-0479">Metal-binding</keyword>
<reference evidence="11 13" key="3">
    <citation type="submission" date="2016-12" db="EMBL/GenBank/DDBJ databases">
        <title>The new phylogeny of genus Mycobacterium.</title>
        <authorList>
            <person name="Tortoli E."/>
            <person name="Trovato A."/>
            <person name="Cirillo D.M."/>
        </authorList>
    </citation>
    <scope>NUCLEOTIDE SEQUENCE [LARGE SCALE GENOMIC DNA]</scope>
    <source>
        <strain evidence="11 13">DSM 44942</strain>
    </source>
</reference>
<reference evidence="12" key="1">
    <citation type="submission" date="2015-04" db="EMBL/GenBank/DDBJ databases">
        <title>Genome sequence of Mycobacterium arupense GUC1.</title>
        <authorList>
            <person name="Greninger A.L."/>
            <person name="Cunningham G."/>
            <person name="Chiu C.Y."/>
            <person name="Miller S."/>
        </authorList>
    </citation>
    <scope>NUCLEOTIDE SEQUENCE [LARGE SCALE GENOMIC DNA]</scope>
    <source>
        <strain evidence="12">GUC1</strain>
    </source>
</reference>
<dbReference type="EMBL" id="LASW01000055">
    <property type="protein sequence ID" value="KKB98816.1"/>
    <property type="molecule type" value="Genomic_DNA"/>
</dbReference>
<dbReference type="InterPro" id="IPR001128">
    <property type="entry name" value="Cyt_P450"/>
</dbReference>
<evidence type="ECO:0000256" key="5">
    <source>
        <dbReference type="ARBA" id="ARBA00023002"/>
    </source>
</evidence>
<evidence type="ECO:0000256" key="1">
    <source>
        <dbReference type="ARBA" id="ARBA00001971"/>
    </source>
</evidence>
<dbReference type="GO" id="GO:0016705">
    <property type="term" value="F:oxidoreductase activity, acting on paired donors, with incorporation or reduction of molecular oxygen"/>
    <property type="evidence" value="ECO:0007669"/>
    <property type="project" value="InterPro"/>
</dbReference>
<dbReference type="SUPFAM" id="SSF48264">
    <property type="entry name" value="Cytochrome P450"/>
    <property type="match status" value="1"/>
</dbReference>
<evidence type="ECO:0000313" key="10">
    <source>
        <dbReference type="EMBL" id="KKB98816.1"/>
    </source>
</evidence>
<dbReference type="Proteomes" id="UP000192327">
    <property type="component" value="Unassembled WGS sequence"/>
</dbReference>
<evidence type="ECO:0000256" key="2">
    <source>
        <dbReference type="ARBA" id="ARBA00010617"/>
    </source>
</evidence>
<organism evidence="10 12">
    <name type="scientific">Mycolicibacter arupensis</name>
    <dbReference type="NCBI Taxonomy" id="342002"/>
    <lineage>
        <taxon>Bacteria</taxon>
        <taxon>Bacillati</taxon>
        <taxon>Actinomycetota</taxon>
        <taxon>Actinomycetes</taxon>
        <taxon>Mycobacteriales</taxon>
        <taxon>Mycobacteriaceae</taxon>
        <taxon>Mycolicibacter</taxon>
    </lineage>
</organism>
<dbReference type="STRING" id="342002.BST15_00010"/>
<evidence type="ECO:0000313" key="11">
    <source>
        <dbReference type="EMBL" id="ORA00985.1"/>
    </source>
</evidence>
<dbReference type="RefSeq" id="WP_046189965.1">
    <property type="nucleotide sequence ID" value="NZ_JACKUJ010000043.1"/>
</dbReference>
<dbReference type="CDD" id="cd11045">
    <property type="entry name" value="CYP136-like"/>
    <property type="match status" value="1"/>
</dbReference>
<reference evidence="10" key="2">
    <citation type="submission" date="2015-04" db="EMBL/GenBank/DDBJ databases">
        <title>Genome sequence of Mycobacterium arupense strain GUC1.</title>
        <authorList>
            <person name="Greninger A.L."/>
            <person name="Cunningham G."/>
            <person name="Chiu C.Y."/>
            <person name="Miller S."/>
        </authorList>
    </citation>
    <scope>NUCLEOTIDE SEQUENCE</scope>
    <source>
        <strain evidence="10">GUC1</strain>
    </source>
</reference>
<evidence type="ECO:0000256" key="7">
    <source>
        <dbReference type="ARBA" id="ARBA00023033"/>
    </source>
</evidence>
<protein>
    <submittedName>
        <fullName evidence="10">Cytochrome P450</fullName>
    </submittedName>
</protein>
<dbReference type="Proteomes" id="UP000034416">
    <property type="component" value="Unassembled WGS sequence"/>
</dbReference>
<proteinExistence type="inferred from homology"/>
<dbReference type="PRINTS" id="PR00385">
    <property type="entry name" value="P450"/>
</dbReference>